<accession>A0A2H3CMQ8</accession>
<reference evidence="3" key="1">
    <citation type="journal article" date="2017" name="Nat. Ecol. Evol.">
        <title>Genome expansion and lineage-specific genetic innovations in the forest pathogenic fungi Armillaria.</title>
        <authorList>
            <person name="Sipos G."/>
            <person name="Prasanna A.N."/>
            <person name="Walter M.C."/>
            <person name="O'Connor E."/>
            <person name="Balint B."/>
            <person name="Krizsan K."/>
            <person name="Kiss B."/>
            <person name="Hess J."/>
            <person name="Varga T."/>
            <person name="Slot J."/>
            <person name="Riley R."/>
            <person name="Boka B."/>
            <person name="Rigling D."/>
            <person name="Barry K."/>
            <person name="Lee J."/>
            <person name="Mihaltcheva S."/>
            <person name="LaButti K."/>
            <person name="Lipzen A."/>
            <person name="Waldron R."/>
            <person name="Moloney N.M."/>
            <person name="Sperisen C."/>
            <person name="Kredics L."/>
            <person name="Vagvoelgyi C."/>
            <person name="Patrignani A."/>
            <person name="Fitzpatrick D."/>
            <person name="Nagy I."/>
            <person name="Doyle S."/>
            <person name="Anderson J.B."/>
            <person name="Grigoriev I.V."/>
            <person name="Gueldener U."/>
            <person name="Muensterkoetter M."/>
            <person name="Nagy L.G."/>
        </authorList>
    </citation>
    <scope>NUCLEOTIDE SEQUENCE [LARGE SCALE GENOMIC DNA]</scope>
    <source>
        <strain evidence="3">Ar21-2</strain>
    </source>
</reference>
<name>A0A2H3CMQ8_ARMGA</name>
<evidence type="ECO:0000313" key="2">
    <source>
        <dbReference type="EMBL" id="PBK84305.1"/>
    </source>
</evidence>
<dbReference type="OrthoDB" id="2422225at2759"/>
<protein>
    <recommendedName>
        <fullName evidence="4">MULE transposase domain-containing protein</fullName>
    </recommendedName>
</protein>
<feature type="region of interest" description="Disordered" evidence="1">
    <location>
        <begin position="548"/>
        <end position="570"/>
    </location>
</feature>
<evidence type="ECO:0000256" key="1">
    <source>
        <dbReference type="SAM" id="MobiDB-lite"/>
    </source>
</evidence>
<evidence type="ECO:0008006" key="4">
    <source>
        <dbReference type="Google" id="ProtNLM"/>
    </source>
</evidence>
<keyword evidence="3" id="KW-1185">Reference proteome</keyword>
<gene>
    <name evidence="2" type="ORF">ARMGADRAFT_1037233</name>
</gene>
<dbReference type="AlphaFoldDB" id="A0A2H3CMQ8"/>
<dbReference type="STRING" id="47427.A0A2H3CMQ8"/>
<dbReference type="InParanoid" id="A0A2H3CMQ8"/>
<sequence>MLHTLSLADPLGDFIVPGLENVPTPNKDRTELTVPSILWLSLQSRTELDTHVKAVRLDVRKYNYSRSSQAAAMLLLANLDLYIPTENEHNVQCKYSIIRTDSKFRSSKVPKSKQGTKSQDEKKHWKQTEHIYQCQCGVDHMQGRFAAAEGKRQIPWENVGCPSYQVAVLPYILANQLIFLLDGILVAVNEISGILDHLLPHTLYNDGNKARFELVISTPQQQEATWKYGHQKQVFMDLTFGFSSSHVLLAILLAVDENKCGVPLGFLLFSARKDAKAVHADYNGELLTHLLERFKSGLGTNSHGETFDIRVGNTDNDVCERKALTENWPSIFLLLCIFHVWQAWRNGLNKNLRSIPKGEAWKTVRLQIALALMKLLKEVDEYDEAKKIYQDKRHYFAKLSKKHDRISKLQGKAGTAFLDYFDSYNSLQSYWKSWSPAGAKEAAILLDIPVNQVTRTTNLLESFNGRIKGKYFAPYMHGGRLPRVDMWILLIITQVMPDFFCELADKKANHDYITSLRTLAPKPAQQSYTPDYETSLMAEWLAEEEVLDDNAETDSEAEDLDGNLDKGDEDALTEDTNISLDSFFGTRNSEPAVLLLSSPYQESVRSVRRFHSFEIIPETPEPSITFSSAPSSPTHLTPYAIPPTMTSWLHDDSRSMNATLGSDLFDWNIADDSVLSNGIDSSSDISNAPSNTPGHDARLTTALMTLQQTNDTLFRAL</sequence>
<organism evidence="2 3">
    <name type="scientific">Armillaria gallica</name>
    <name type="common">Bulbous honey fungus</name>
    <name type="synonym">Armillaria bulbosa</name>
    <dbReference type="NCBI Taxonomy" id="47427"/>
    <lineage>
        <taxon>Eukaryota</taxon>
        <taxon>Fungi</taxon>
        <taxon>Dikarya</taxon>
        <taxon>Basidiomycota</taxon>
        <taxon>Agaricomycotina</taxon>
        <taxon>Agaricomycetes</taxon>
        <taxon>Agaricomycetidae</taxon>
        <taxon>Agaricales</taxon>
        <taxon>Marasmiineae</taxon>
        <taxon>Physalacriaceae</taxon>
        <taxon>Armillaria</taxon>
    </lineage>
</organism>
<evidence type="ECO:0000313" key="3">
    <source>
        <dbReference type="Proteomes" id="UP000217790"/>
    </source>
</evidence>
<dbReference type="OMA" id="FSACEST"/>
<proteinExistence type="predicted"/>
<dbReference type="Proteomes" id="UP000217790">
    <property type="component" value="Unassembled WGS sequence"/>
</dbReference>
<dbReference type="EMBL" id="KZ293699">
    <property type="protein sequence ID" value="PBK84305.1"/>
    <property type="molecule type" value="Genomic_DNA"/>
</dbReference>